<organism evidence="1 2">
    <name type="scientific">Georgenia soli</name>
    <dbReference type="NCBI Taxonomy" id="638953"/>
    <lineage>
        <taxon>Bacteria</taxon>
        <taxon>Bacillati</taxon>
        <taxon>Actinomycetota</taxon>
        <taxon>Actinomycetes</taxon>
        <taxon>Micrococcales</taxon>
        <taxon>Bogoriellaceae</taxon>
        <taxon>Georgenia</taxon>
    </lineage>
</organism>
<gene>
    <name evidence="1" type="ORF">ATJ97_2395</name>
</gene>
<dbReference type="Proteomes" id="UP000222106">
    <property type="component" value="Unassembled WGS sequence"/>
</dbReference>
<dbReference type="AlphaFoldDB" id="A0A2A9ENP6"/>
<protein>
    <submittedName>
        <fullName evidence="1">Uncharacterized protein</fullName>
    </submittedName>
</protein>
<sequence length="234" mass="25623">MANPATLLMELFETWAEPTGNVSVASTRGLNQEGEFTSADADHVNAMRWISELKDLIDGLELQGRKVGPYRRHLGNWTHIVLNYPGAWQSMRTADLITQPMLDTLVQLSDVLDFAGPSVNEEVRGAALELLTEVIALLAEDDTLPDELRAYVYKVVQNARTCIEEYEVLGSVDLQAALEHLWGALKAAEGHSEGTFRERWATMSERIFTPAVAGFLGSAPSVALQALQLTQGAG</sequence>
<evidence type="ECO:0000313" key="1">
    <source>
        <dbReference type="EMBL" id="PFG39875.1"/>
    </source>
</evidence>
<keyword evidence="2" id="KW-1185">Reference proteome</keyword>
<proteinExistence type="predicted"/>
<evidence type="ECO:0000313" key="2">
    <source>
        <dbReference type="Proteomes" id="UP000222106"/>
    </source>
</evidence>
<name>A0A2A9ENP6_9MICO</name>
<comment type="caution">
    <text evidence="1">The sequence shown here is derived from an EMBL/GenBank/DDBJ whole genome shotgun (WGS) entry which is preliminary data.</text>
</comment>
<dbReference type="RefSeq" id="WP_098483899.1">
    <property type="nucleotide sequence ID" value="NZ_PDJI01000004.1"/>
</dbReference>
<dbReference type="EMBL" id="PDJI01000004">
    <property type="protein sequence ID" value="PFG39875.1"/>
    <property type="molecule type" value="Genomic_DNA"/>
</dbReference>
<accession>A0A2A9ENP6</accession>
<dbReference type="OrthoDB" id="5117522at2"/>
<reference evidence="1 2" key="1">
    <citation type="submission" date="2017-10" db="EMBL/GenBank/DDBJ databases">
        <title>Sequencing the genomes of 1000 actinobacteria strains.</title>
        <authorList>
            <person name="Klenk H.-P."/>
        </authorList>
    </citation>
    <scope>NUCLEOTIDE SEQUENCE [LARGE SCALE GENOMIC DNA]</scope>
    <source>
        <strain evidence="1 2">DSM 21838</strain>
    </source>
</reference>